<keyword evidence="8 9" id="KW-0472">Membrane</keyword>
<keyword evidence="3 9" id="KW-1003">Cell membrane</keyword>
<dbReference type="OrthoDB" id="284370at2"/>
<keyword evidence="4 9" id="KW-0812">Transmembrane</keyword>
<organism evidence="10 11">
    <name type="scientific">Botrimarina hoheduenensis</name>
    <dbReference type="NCBI Taxonomy" id="2528000"/>
    <lineage>
        <taxon>Bacteria</taxon>
        <taxon>Pseudomonadati</taxon>
        <taxon>Planctomycetota</taxon>
        <taxon>Planctomycetia</taxon>
        <taxon>Pirellulales</taxon>
        <taxon>Lacipirellulaceae</taxon>
        <taxon>Botrimarina</taxon>
    </lineage>
</organism>
<dbReference type="Gene3D" id="1.20.5.1030">
    <property type="entry name" value="Preprotein translocase secy subunit"/>
    <property type="match status" value="1"/>
</dbReference>
<evidence type="ECO:0000256" key="4">
    <source>
        <dbReference type="ARBA" id="ARBA00022692"/>
    </source>
</evidence>
<dbReference type="AlphaFoldDB" id="A0A5C5W6S3"/>
<dbReference type="HAMAP" id="MF_00422">
    <property type="entry name" value="SecE"/>
    <property type="match status" value="1"/>
</dbReference>
<gene>
    <name evidence="9" type="primary">secE</name>
    <name evidence="10" type="ORF">Pla111_17140</name>
</gene>
<dbReference type="GO" id="GO:0005886">
    <property type="term" value="C:plasma membrane"/>
    <property type="evidence" value="ECO:0007669"/>
    <property type="project" value="UniProtKB-UniRule"/>
</dbReference>
<keyword evidence="2 9" id="KW-0813">Transport</keyword>
<accession>A0A5C5W6S3</accession>
<reference evidence="10 11" key="1">
    <citation type="submission" date="2019-02" db="EMBL/GenBank/DDBJ databases">
        <title>Deep-cultivation of Planctomycetes and their phenomic and genomic characterization uncovers novel biology.</title>
        <authorList>
            <person name="Wiegand S."/>
            <person name="Jogler M."/>
            <person name="Boedeker C."/>
            <person name="Pinto D."/>
            <person name="Vollmers J."/>
            <person name="Rivas-Marin E."/>
            <person name="Kohn T."/>
            <person name="Peeters S.H."/>
            <person name="Heuer A."/>
            <person name="Rast P."/>
            <person name="Oberbeckmann S."/>
            <person name="Bunk B."/>
            <person name="Jeske O."/>
            <person name="Meyerdierks A."/>
            <person name="Storesund J.E."/>
            <person name="Kallscheuer N."/>
            <person name="Luecker S."/>
            <person name="Lage O.M."/>
            <person name="Pohl T."/>
            <person name="Merkel B.J."/>
            <person name="Hornburger P."/>
            <person name="Mueller R.-W."/>
            <person name="Bruemmer F."/>
            <person name="Labrenz M."/>
            <person name="Spormann A.M."/>
            <person name="Op Den Camp H."/>
            <person name="Overmann J."/>
            <person name="Amann R."/>
            <person name="Jetten M.S.M."/>
            <person name="Mascher T."/>
            <person name="Medema M.H."/>
            <person name="Devos D.P."/>
            <person name="Kaster A.-K."/>
            <person name="Ovreas L."/>
            <person name="Rohde M."/>
            <person name="Galperin M.Y."/>
            <person name="Jogler C."/>
        </authorList>
    </citation>
    <scope>NUCLEOTIDE SEQUENCE [LARGE SCALE GENOMIC DNA]</scope>
    <source>
        <strain evidence="10 11">Pla111</strain>
    </source>
</reference>
<keyword evidence="6 9" id="KW-1133">Transmembrane helix</keyword>
<evidence type="ECO:0000256" key="1">
    <source>
        <dbReference type="ARBA" id="ARBA00004370"/>
    </source>
</evidence>
<dbReference type="PANTHER" id="PTHR33910">
    <property type="entry name" value="PROTEIN TRANSLOCASE SUBUNIT SECE"/>
    <property type="match status" value="1"/>
</dbReference>
<evidence type="ECO:0000256" key="7">
    <source>
        <dbReference type="ARBA" id="ARBA00023010"/>
    </source>
</evidence>
<keyword evidence="11" id="KW-1185">Reference proteome</keyword>
<feature type="transmembrane region" description="Helical" evidence="9">
    <location>
        <begin position="101"/>
        <end position="122"/>
    </location>
</feature>
<dbReference type="GO" id="GO:0006605">
    <property type="term" value="P:protein targeting"/>
    <property type="evidence" value="ECO:0007669"/>
    <property type="project" value="UniProtKB-UniRule"/>
</dbReference>
<dbReference type="RefSeq" id="WP_146573281.1">
    <property type="nucleotide sequence ID" value="NZ_SJPH01000003.1"/>
</dbReference>
<comment type="caution">
    <text evidence="10">The sequence shown here is derived from an EMBL/GenBank/DDBJ whole genome shotgun (WGS) entry which is preliminary data.</text>
</comment>
<evidence type="ECO:0000256" key="5">
    <source>
        <dbReference type="ARBA" id="ARBA00022927"/>
    </source>
</evidence>
<comment type="subunit">
    <text evidence="9">Component of the Sec protein translocase complex. Heterotrimer consisting of SecY, SecE and SecG subunits. The heterotrimers can form oligomers, although 1 heterotrimer is thought to be able to translocate proteins. Interacts with the ribosome. Interacts with SecDF, and other proteins may be involved. Interacts with SecA.</text>
</comment>
<protein>
    <recommendedName>
        <fullName evidence="9">Protein translocase subunit SecE</fullName>
    </recommendedName>
</protein>
<keyword evidence="7 9" id="KW-0811">Translocation</keyword>
<proteinExistence type="inferred from homology"/>
<dbReference type="InterPro" id="IPR001901">
    <property type="entry name" value="Translocase_SecE/Sec61-g"/>
</dbReference>
<evidence type="ECO:0000256" key="9">
    <source>
        <dbReference type="HAMAP-Rule" id="MF_00422"/>
    </source>
</evidence>
<dbReference type="PANTHER" id="PTHR33910:SF1">
    <property type="entry name" value="PROTEIN TRANSLOCASE SUBUNIT SECE"/>
    <property type="match status" value="1"/>
</dbReference>
<dbReference type="Pfam" id="PF00584">
    <property type="entry name" value="SecE"/>
    <property type="match status" value="1"/>
</dbReference>
<sequence length="135" mass="14842">MAAYIQELVRSGLYKKSQGRNARQVTLVSILVVVAAGVWSLREWMLSEGFATTPTTVVPLVVLAACAWAAFRLIQYPKFADFLISVEAEMNKVSWPSQGELIRASFVVIAVIFFLAALLLGYDALWKTIFGALLG</sequence>
<comment type="function">
    <text evidence="9">Essential subunit of the Sec protein translocation channel SecYEG. Clamps together the 2 halves of SecY. May contact the channel plug during translocation.</text>
</comment>
<comment type="similarity">
    <text evidence="9">Belongs to the SecE/SEC61-gamma family.</text>
</comment>
<dbReference type="GO" id="GO:0043952">
    <property type="term" value="P:protein transport by the Sec complex"/>
    <property type="evidence" value="ECO:0007669"/>
    <property type="project" value="UniProtKB-UniRule"/>
</dbReference>
<comment type="caution">
    <text evidence="9">Lacks conserved residue(s) required for the propagation of feature annotation.</text>
</comment>
<name>A0A5C5W6S3_9BACT</name>
<keyword evidence="5 9" id="KW-0653">Protein transport</keyword>
<dbReference type="InterPro" id="IPR005807">
    <property type="entry name" value="SecE_bac"/>
</dbReference>
<dbReference type="InterPro" id="IPR038379">
    <property type="entry name" value="SecE_sf"/>
</dbReference>
<evidence type="ECO:0000256" key="8">
    <source>
        <dbReference type="ARBA" id="ARBA00023136"/>
    </source>
</evidence>
<dbReference type="NCBIfam" id="TIGR00964">
    <property type="entry name" value="secE_bact"/>
    <property type="match status" value="1"/>
</dbReference>
<dbReference type="GO" id="GO:0009306">
    <property type="term" value="P:protein secretion"/>
    <property type="evidence" value="ECO:0007669"/>
    <property type="project" value="UniProtKB-UniRule"/>
</dbReference>
<feature type="transmembrane region" description="Helical" evidence="9">
    <location>
        <begin position="21"/>
        <end position="41"/>
    </location>
</feature>
<evidence type="ECO:0000313" key="10">
    <source>
        <dbReference type="EMBL" id="TWT46618.1"/>
    </source>
</evidence>
<evidence type="ECO:0000313" key="11">
    <source>
        <dbReference type="Proteomes" id="UP000318995"/>
    </source>
</evidence>
<feature type="transmembrane region" description="Helical" evidence="9">
    <location>
        <begin position="53"/>
        <end position="74"/>
    </location>
</feature>
<evidence type="ECO:0000256" key="2">
    <source>
        <dbReference type="ARBA" id="ARBA00022448"/>
    </source>
</evidence>
<comment type="subcellular location">
    <subcellularLocation>
        <location evidence="1">Membrane</location>
    </subcellularLocation>
</comment>
<dbReference type="EMBL" id="SJPH01000003">
    <property type="protein sequence ID" value="TWT46618.1"/>
    <property type="molecule type" value="Genomic_DNA"/>
</dbReference>
<evidence type="ECO:0000256" key="6">
    <source>
        <dbReference type="ARBA" id="ARBA00022989"/>
    </source>
</evidence>
<dbReference type="Proteomes" id="UP000318995">
    <property type="component" value="Unassembled WGS sequence"/>
</dbReference>
<dbReference type="GO" id="GO:0065002">
    <property type="term" value="P:intracellular protein transmembrane transport"/>
    <property type="evidence" value="ECO:0007669"/>
    <property type="project" value="UniProtKB-UniRule"/>
</dbReference>
<dbReference type="GO" id="GO:0008320">
    <property type="term" value="F:protein transmembrane transporter activity"/>
    <property type="evidence" value="ECO:0007669"/>
    <property type="project" value="UniProtKB-UniRule"/>
</dbReference>
<evidence type="ECO:0000256" key="3">
    <source>
        <dbReference type="ARBA" id="ARBA00022475"/>
    </source>
</evidence>